<dbReference type="PANTHER" id="PTHR43664">
    <property type="entry name" value="MONOAMINE OXIDASE-RELATED"/>
    <property type="match status" value="1"/>
</dbReference>
<feature type="domain" description="MaoC-like" evidence="3">
    <location>
        <begin position="33"/>
        <end position="149"/>
    </location>
</feature>
<accession>A0A7X1NS59</accession>
<evidence type="ECO:0000256" key="1">
    <source>
        <dbReference type="ARBA" id="ARBA00005254"/>
    </source>
</evidence>
<dbReference type="Gene3D" id="3.10.129.10">
    <property type="entry name" value="Hotdog Thioesterase"/>
    <property type="match status" value="1"/>
</dbReference>
<dbReference type="RefSeq" id="WP_191931995.1">
    <property type="nucleotide sequence ID" value="NZ_VJXX01000005.1"/>
</dbReference>
<evidence type="ECO:0000256" key="2">
    <source>
        <dbReference type="SAM" id="MobiDB-lite"/>
    </source>
</evidence>
<dbReference type="Pfam" id="PF01575">
    <property type="entry name" value="MaoC_dehydratas"/>
    <property type="match status" value="1"/>
</dbReference>
<sequence length="198" mass="20978">MTAPGAPSGDTAGTAPDRRIIEQRGLYLDELEVGTVYAHRPGRTLTEADNVLFTTLTMNTQALHLDAAWSEGQPFGQRLVNSMLTLATLVGQSVSQLTQGTIVAQLGLTDVSFPKPLFHGDTLYTETEITGVRASSSRPGQGIATMTHTGRNQHGDVVATATRSVLMWSSTAVPPAVPPTVSPTVPTTVPRTVAQERS</sequence>
<keyword evidence="5" id="KW-1185">Reference proteome</keyword>
<dbReference type="CDD" id="cd03451">
    <property type="entry name" value="FkbR2"/>
    <property type="match status" value="1"/>
</dbReference>
<organism evidence="4 5">
    <name type="scientific">Arthrobacter bussei</name>
    <dbReference type="NCBI Taxonomy" id="2594179"/>
    <lineage>
        <taxon>Bacteria</taxon>
        <taxon>Bacillati</taxon>
        <taxon>Actinomycetota</taxon>
        <taxon>Actinomycetes</taxon>
        <taxon>Micrococcales</taxon>
        <taxon>Micrococcaceae</taxon>
        <taxon>Arthrobacter</taxon>
    </lineage>
</organism>
<evidence type="ECO:0000259" key="3">
    <source>
        <dbReference type="Pfam" id="PF01575"/>
    </source>
</evidence>
<name>A0A7X1NS59_9MICC</name>
<evidence type="ECO:0000313" key="4">
    <source>
        <dbReference type="EMBL" id="MPY11810.1"/>
    </source>
</evidence>
<proteinExistence type="inferred from homology"/>
<feature type="compositionally biased region" description="Low complexity" evidence="2">
    <location>
        <begin position="182"/>
        <end position="198"/>
    </location>
</feature>
<protein>
    <submittedName>
        <fullName evidence="4">MaoC family dehydratase</fullName>
    </submittedName>
</protein>
<dbReference type="Proteomes" id="UP000326464">
    <property type="component" value="Unassembled WGS sequence"/>
</dbReference>
<dbReference type="PANTHER" id="PTHR43664:SF1">
    <property type="entry name" value="BETA-METHYLMALYL-COA DEHYDRATASE"/>
    <property type="match status" value="1"/>
</dbReference>
<dbReference type="InterPro" id="IPR052342">
    <property type="entry name" value="MCH/BMMD"/>
</dbReference>
<dbReference type="InterPro" id="IPR002539">
    <property type="entry name" value="MaoC-like_dom"/>
</dbReference>
<evidence type="ECO:0000313" key="5">
    <source>
        <dbReference type="Proteomes" id="UP000326464"/>
    </source>
</evidence>
<feature type="region of interest" description="Disordered" evidence="2">
    <location>
        <begin position="179"/>
        <end position="198"/>
    </location>
</feature>
<comment type="similarity">
    <text evidence="1">Belongs to the enoyl-CoA hydratase/isomerase family.</text>
</comment>
<gene>
    <name evidence="4" type="ORF">FNH21_13980</name>
</gene>
<dbReference type="InterPro" id="IPR029069">
    <property type="entry name" value="HotDog_dom_sf"/>
</dbReference>
<dbReference type="EMBL" id="VJXX01000005">
    <property type="protein sequence ID" value="MPY11810.1"/>
    <property type="molecule type" value="Genomic_DNA"/>
</dbReference>
<reference evidence="5" key="1">
    <citation type="submission" date="2019-07" db="EMBL/GenBank/DDBJ databases">
        <title>Arthrobacter KR32 sp. nov., isolated from mountain cheese made of cows milk.</title>
        <authorList>
            <person name="Flegler A."/>
        </authorList>
    </citation>
    <scope>NUCLEOTIDE SEQUENCE [LARGE SCALE GENOMIC DNA]</scope>
    <source>
        <strain evidence="5">KR32</strain>
    </source>
</reference>
<dbReference type="SUPFAM" id="SSF54637">
    <property type="entry name" value="Thioesterase/thiol ester dehydrase-isomerase"/>
    <property type="match status" value="1"/>
</dbReference>
<dbReference type="AlphaFoldDB" id="A0A7X1NS59"/>
<comment type="caution">
    <text evidence="4">The sequence shown here is derived from an EMBL/GenBank/DDBJ whole genome shotgun (WGS) entry which is preliminary data.</text>
</comment>